<gene>
    <name evidence="2" type="ORF">BC938DRAFT_475987</name>
</gene>
<protein>
    <submittedName>
        <fullName evidence="2">Uncharacterized protein</fullName>
    </submittedName>
</protein>
<feature type="non-terminal residue" evidence="2">
    <location>
        <position position="93"/>
    </location>
</feature>
<accession>A0A433QR50</accession>
<proteinExistence type="predicted"/>
<dbReference type="EMBL" id="RBNJ01002234">
    <property type="protein sequence ID" value="RUS32227.1"/>
    <property type="molecule type" value="Genomic_DNA"/>
</dbReference>
<evidence type="ECO:0000313" key="2">
    <source>
        <dbReference type="EMBL" id="RUS32227.1"/>
    </source>
</evidence>
<feature type="compositionally biased region" description="Acidic residues" evidence="1">
    <location>
        <begin position="17"/>
        <end position="43"/>
    </location>
</feature>
<dbReference type="Proteomes" id="UP000274822">
    <property type="component" value="Unassembled WGS sequence"/>
</dbReference>
<name>A0A433QR50_9FUNG</name>
<sequence>MVRNQWYISTEHGELANQDEEFTEGGLTDESDEHVYFEDEEDETSKSRASGPIIAPATIRFIWNISAITKGKLSILPYFWRTMKNTTWALIFT</sequence>
<evidence type="ECO:0000256" key="1">
    <source>
        <dbReference type="SAM" id="MobiDB-lite"/>
    </source>
</evidence>
<reference evidence="2 3" key="1">
    <citation type="journal article" date="2018" name="New Phytol.">
        <title>Phylogenomics of Endogonaceae and evolution of mycorrhizas within Mucoromycota.</title>
        <authorList>
            <person name="Chang Y."/>
            <person name="Desiro A."/>
            <person name="Na H."/>
            <person name="Sandor L."/>
            <person name="Lipzen A."/>
            <person name="Clum A."/>
            <person name="Barry K."/>
            <person name="Grigoriev I.V."/>
            <person name="Martin F.M."/>
            <person name="Stajich J.E."/>
            <person name="Smith M.E."/>
            <person name="Bonito G."/>
            <person name="Spatafora J.W."/>
        </authorList>
    </citation>
    <scope>NUCLEOTIDE SEQUENCE [LARGE SCALE GENOMIC DNA]</scope>
    <source>
        <strain evidence="2 3">AD002</strain>
    </source>
</reference>
<organism evidence="2 3">
    <name type="scientific">Jimgerdemannia flammicorona</name>
    <dbReference type="NCBI Taxonomy" id="994334"/>
    <lineage>
        <taxon>Eukaryota</taxon>
        <taxon>Fungi</taxon>
        <taxon>Fungi incertae sedis</taxon>
        <taxon>Mucoromycota</taxon>
        <taxon>Mucoromycotina</taxon>
        <taxon>Endogonomycetes</taxon>
        <taxon>Endogonales</taxon>
        <taxon>Endogonaceae</taxon>
        <taxon>Jimgerdemannia</taxon>
    </lineage>
</organism>
<comment type="caution">
    <text evidence="2">The sequence shown here is derived from an EMBL/GenBank/DDBJ whole genome shotgun (WGS) entry which is preliminary data.</text>
</comment>
<feature type="region of interest" description="Disordered" evidence="1">
    <location>
        <begin position="12"/>
        <end position="49"/>
    </location>
</feature>
<evidence type="ECO:0000313" key="3">
    <source>
        <dbReference type="Proteomes" id="UP000274822"/>
    </source>
</evidence>
<keyword evidence="3" id="KW-1185">Reference proteome</keyword>
<dbReference type="AlphaFoldDB" id="A0A433QR50"/>